<dbReference type="SMART" id="SM00856">
    <property type="entry name" value="PMEI"/>
    <property type="match status" value="1"/>
</dbReference>
<dbReference type="InterPro" id="IPR035513">
    <property type="entry name" value="Invertase/methylesterase_inhib"/>
</dbReference>
<dbReference type="PANTHER" id="PTHR31890:SF9">
    <property type="entry name" value="PLANT INVERTASE_PECTIN METHYLESTERASE INHIBITOR SUPERFAMILY PROTEIN"/>
    <property type="match status" value="1"/>
</dbReference>
<accession>A0AAN9FKL8</accession>
<dbReference type="SUPFAM" id="SSF101148">
    <property type="entry name" value="Plant invertase/pectin methylesterase inhibitor"/>
    <property type="match status" value="1"/>
</dbReference>
<dbReference type="PANTHER" id="PTHR31890">
    <property type="entry name" value="PLANT INVERTASE/PECTIN METHYLESTERASE INHIBITOR SUPERFAMILY PROTEIN"/>
    <property type="match status" value="1"/>
</dbReference>
<evidence type="ECO:0000256" key="1">
    <source>
        <dbReference type="SAM" id="SignalP"/>
    </source>
</evidence>
<dbReference type="AlphaFoldDB" id="A0AAN9FKL8"/>
<feature type="domain" description="Pectinesterase inhibitor" evidence="2">
    <location>
        <begin position="26"/>
        <end position="168"/>
    </location>
</feature>
<protein>
    <recommendedName>
        <fullName evidence="2">Pectinesterase inhibitor domain-containing protein</fullName>
    </recommendedName>
</protein>
<comment type="caution">
    <text evidence="3">The sequence shown here is derived from an EMBL/GenBank/DDBJ whole genome shotgun (WGS) entry which is preliminary data.</text>
</comment>
<feature type="signal peptide" evidence="1">
    <location>
        <begin position="1"/>
        <end position="27"/>
    </location>
</feature>
<proteinExistence type="predicted"/>
<reference evidence="3 4" key="1">
    <citation type="submission" date="2024-01" db="EMBL/GenBank/DDBJ databases">
        <title>The genomes of 5 underutilized Papilionoideae crops provide insights into root nodulation and disease resistanc.</title>
        <authorList>
            <person name="Yuan L."/>
        </authorList>
    </citation>
    <scope>NUCLEOTIDE SEQUENCE [LARGE SCALE GENOMIC DNA]</scope>
    <source>
        <strain evidence="3">ZHUSHIDOU_FW_LH</strain>
        <tissue evidence="3">Leaf</tissue>
    </source>
</reference>
<dbReference type="InterPro" id="IPR006501">
    <property type="entry name" value="Pectinesterase_inhib_dom"/>
</dbReference>
<evidence type="ECO:0000259" key="2">
    <source>
        <dbReference type="SMART" id="SM00856"/>
    </source>
</evidence>
<evidence type="ECO:0000313" key="3">
    <source>
        <dbReference type="EMBL" id="KAK7277384.1"/>
    </source>
</evidence>
<feature type="chain" id="PRO_5042838814" description="Pectinesterase inhibitor domain-containing protein" evidence="1">
    <location>
        <begin position="28"/>
        <end position="175"/>
    </location>
</feature>
<organism evidence="3 4">
    <name type="scientific">Crotalaria pallida</name>
    <name type="common">Smooth rattlebox</name>
    <name type="synonym">Crotalaria striata</name>
    <dbReference type="NCBI Taxonomy" id="3830"/>
    <lineage>
        <taxon>Eukaryota</taxon>
        <taxon>Viridiplantae</taxon>
        <taxon>Streptophyta</taxon>
        <taxon>Embryophyta</taxon>
        <taxon>Tracheophyta</taxon>
        <taxon>Spermatophyta</taxon>
        <taxon>Magnoliopsida</taxon>
        <taxon>eudicotyledons</taxon>
        <taxon>Gunneridae</taxon>
        <taxon>Pentapetalae</taxon>
        <taxon>rosids</taxon>
        <taxon>fabids</taxon>
        <taxon>Fabales</taxon>
        <taxon>Fabaceae</taxon>
        <taxon>Papilionoideae</taxon>
        <taxon>50 kb inversion clade</taxon>
        <taxon>genistoids sensu lato</taxon>
        <taxon>core genistoids</taxon>
        <taxon>Crotalarieae</taxon>
        <taxon>Crotalaria</taxon>
    </lineage>
</organism>
<dbReference type="EMBL" id="JAYWIO010000003">
    <property type="protein sequence ID" value="KAK7277384.1"/>
    <property type="molecule type" value="Genomic_DNA"/>
</dbReference>
<gene>
    <name evidence="3" type="ORF">RIF29_18535</name>
</gene>
<evidence type="ECO:0000313" key="4">
    <source>
        <dbReference type="Proteomes" id="UP001372338"/>
    </source>
</evidence>
<name>A0AAN9FKL8_CROPI</name>
<keyword evidence="4" id="KW-1185">Reference proteome</keyword>
<dbReference type="NCBIfam" id="TIGR01614">
    <property type="entry name" value="PME_inhib"/>
    <property type="match status" value="1"/>
</dbReference>
<dbReference type="GO" id="GO:0004857">
    <property type="term" value="F:enzyme inhibitor activity"/>
    <property type="evidence" value="ECO:0007669"/>
    <property type="project" value="InterPro"/>
</dbReference>
<dbReference type="Proteomes" id="UP001372338">
    <property type="component" value="Unassembled WGS sequence"/>
</dbReference>
<dbReference type="Gene3D" id="1.20.140.40">
    <property type="entry name" value="Invertase/pectin methylesterase inhibitor family protein"/>
    <property type="match status" value="1"/>
</dbReference>
<keyword evidence="1" id="KW-0732">Signal</keyword>
<sequence length="175" mass="19373">MSSSKISFLLFTLSLILISHAPMPASGESLYERICKEYAKRTDDCLLILKSDSRIPTATNFLDLSNFILDFALKNGVEGQSFFSDLGKKNPSQAINQCAKVYYTSMVAAFKGAMSELKEHPDMARYQTSIATDDSKKCVSAIEGEKISNPEIDEINKVMSILCDAAFIAIVDYEK</sequence>